<sequence length="596" mass="65791">MVMDKPPYQDFKNEYGVVTNAHESGLVDISLCSGALLYQVSGESLKVAQLTGDEPECDQLASICSKALQPDSEVRGPLPRSDAKDNLYAPLSMATIEATQSQAKLVKGLLVKWAARSALIPSWSRNFWKEVGDIGKLESRVEALLRTFGYLGAGSGTPPRTSERKEKLSELENSGALAHSTPLFDNGLLDAENAVEDDDLGGCEACIETGWTSDALYSDLFNQASLVDFAVKDAKGSQAQALSLIACSDTAEVALRTYVHEKRTGDRDAATFMLAIKPTNLSHDIAPAWLVSEASLFAQSEHKRGTQRQRELDEDEELTGRWRQTGRSSHSRLTPRRPLMGSCWLMGATPPSQTAEDGGAATAHYELFPLPVPPQPLFPNSSSARLRNRFSKRLRLWKCTVGLIHFLNFMHVGTNRHKQKLSESAARAEPNQAHRAVWRHLFELSRAGLRVRREVTPTGGQSAVAVLVKSAKVDAMGYASVSKTHAQVPMEAARIVEPSDEHVVDMLQALPCDESQFPSHEENVIDHIGKSTVIQHELEQQYAFVGGCLDEYESYFHRQDVPASMWEWRRLFRDVKAVAGFSVVKASCHLHSKLDN</sequence>
<evidence type="ECO:0000313" key="3">
    <source>
        <dbReference type="Proteomes" id="UP000604046"/>
    </source>
</evidence>
<accession>A0A812HPQ5</accession>
<dbReference type="AlphaFoldDB" id="A0A812HPQ5"/>
<feature type="region of interest" description="Disordered" evidence="1">
    <location>
        <begin position="300"/>
        <end position="333"/>
    </location>
</feature>
<name>A0A812HPQ5_9DINO</name>
<evidence type="ECO:0000313" key="2">
    <source>
        <dbReference type="EMBL" id="CAE6957355.1"/>
    </source>
</evidence>
<keyword evidence="3" id="KW-1185">Reference proteome</keyword>
<protein>
    <submittedName>
        <fullName evidence="2">Uncharacterized protein</fullName>
    </submittedName>
</protein>
<reference evidence="2" key="1">
    <citation type="submission" date="2021-02" db="EMBL/GenBank/DDBJ databases">
        <authorList>
            <person name="Dougan E. K."/>
            <person name="Rhodes N."/>
            <person name="Thang M."/>
            <person name="Chan C."/>
        </authorList>
    </citation>
    <scope>NUCLEOTIDE SEQUENCE</scope>
</reference>
<dbReference type="EMBL" id="CAJNDS010000103">
    <property type="protein sequence ID" value="CAE6957355.1"/>
    <property type="molecule type" value="Genomic_DNA"/>
</dbReference>
<evidence type="ECO:0000256" key="1">
    <source>
        <dbReference type="SAM" id="MobiDB-lite"/>
    </source>
</evidence>
<comment type="caution">
    <text evidence="2">The sequence shown here is derived from an EMBL/GenBank/DDBJ whole genome shotgun (WGS) entry which is preliminary data.</text>
</comment>
<organism evidence="2 3">
    <name type="scientific">Symbiodinium natans</name>
    <dbReference type="NCBI Taxonomy" id="878477"/>
    <lineage>
        <taxon>Eukaryota</taxon>
        <taxon>Sar</taxon>
        <taxon>Alveolata</taxon>
        <taxon>Dinophyceae</taxon>
        <taxon>Suessiales</taxon>
        <taxon>Symbiodiniaceae</taxon>
        <taxon>Symbiodinium</taxon>
    </lineage>
</organism>
<gene>
    <name evidence="2" type="ORF">SNAT2548_LOCUS1804</name>
</gene>
<dbReference type="OrthoDB" id="10589404at2759"/>
<dbReference type="Proteomes" id="UP000604046">
    <property type="component" value="Unassembled WGS sequence"/>
</dbReference>
<feature type="compositionally biased region" description="Basic and acidic residues" evidence="1">
    <location>
        <begin position="300"/>
        <end position="311"/>
    </location>
</feature>
<proteinExistence type="predicted"/>